<protein>
    <submittedName>
        <fullName evidence="1">Uncharacterized protein</fullName>
    </submittedName>
</protein>
<proteinExistence type="predicted"/>
<dbReference type="EMBL" id="GGEC01051174">
    <property type="protein sequence ID" value="MBX31658.1"/>
    <property type="molecule type" value="Transcribed_RNA"/>
</dbReference>
<accession>A0A2P2MN61</accession>
<name>A0A2P2MN61_RHIMU</name>
<organism evidence="1">
    <name type="scientific">Rhizophora mucronata</name>
    <name type="common">Asiatic mangrove</name>
    <dbReference type="NCBI Taxonomy" id="61149"/>
    <lineage>
        <taxon>Eukaryota</taxon>
        <taxon>Viridiplantae</taxon>
        <taxon>Streptophyta</taxon>
        <taxon>Embryophyta</taxon>
        <taxon>Tracheophyta</taxon>
        <taxon>Spermatophyta</taxon>
        <taxon>Magnoliopsida</taxon>
        <taxon>eudicotyledons</taxon>
        <taxon>Gunneridae</taxon>
        <taxon>Pentapetalae</taxon>
        <taxon>rosids</taxon>
        <taxon>fabids</taxon>
        <taxon>Malpighiales</taxon>
        <taxon>Rhizophoraceae</taxon>
        <taxon>Rhizophora</taxon>
    </lineage>
</organism>
<dbReference type="AlphaFoldDB" id="A0A2P2MN61"/>
<reference evidence="1" key="1">
    <citation type="submission" date="2018-02" db="EMBL/GenBank/DDBJ databases">
        <title>Rhizophora mucronata_Transcriptome.</title>
        <authorList>
            <person name="Meera S.P."/>
            <person name="Sreeshan A."/>
            <person name="Augustine A."/>
        </authorList>
    </citation>
    <scope>NUCLEOTIDE SEQUENCE</scope>
    <source>
        <tissue evidence="1">Leaf</tissue>
    </source>
</reference>
<sequence length="52" mass="5968">MSMEHMEAILLDVLVLLGKNIPLGCLHYVHLLFSTMVKEYFRLTFGVSLSRT</sequence>
<evidence type="ECO:0000313" key="1">
    <source>
        <dbReference type="EMBL" id="MBX31658.1"/>
    </source>
</evidence>